<keyword evidence="2" id="KW-1185">Reference proteome</keyword>
<evidence type="ECO:0000313" key="1">
    <source>
        <dbReference type="EMBL" id="CAK9268119.1"/>
    </source>
</evidence>
<dbReference type="Proteomes" id="UP001497444">
    <property type="component" value="Chromosome 2"/>
</dbReference>
<name>A0ABP0WMR1_9BRYO</name>
<accession>A0ABP0WMR1</accession>
<evidence type="ECO:0000313" key="2">
    <source>
        <dbReference type="Proteomes" id="UP001497444"/>
    </source>
</evidence>
<reference evidence="1 2" key="1">
    <citation type="submission" date="2024-02" db="EMBL/GenBank/DDBJ databases">
        <authorList>
            <consortium name="ELIXIR-Norway"/>
            <consortium name="Elixir Norway"/>
        </authorList>
    </citation>
    <scope>NUCLEOTIDE SEQUENCE [LARGE SCALE GENOMIC DNA]</scope>
</reference>
<gene>
    <name evidence="1" type="ORF">CSSPJE1EN1_LOCUS13597</name>
</gene>
<sequence length="87" mass="9648">MNFGFQSASWMKVLWMDEGGRGVGGVMGVDVDEQMRWMWMKIKWMLTASFKLREGDEGLHWAAGDGEWVTRTVTVGGGGSALVSFSL</sequence>
<organism evidence="1 2">
    <name type="scientific">Sphagnum jensenii</name>
    <dbReference type="NCBI Taxonomy" id="128206"/>
    <lineage>
        <taxon>Eukaryota</taxon>
        <taxon>Viridiplantae</taxon>
        <taxon>Streptophyta</taxon>
        <taxon>Embryophyta</taxon>
        <taxon>Bryophyta</taxon>
        <taxon>Sphagnophytina</taxon>
        <taxon>Sphagnopsida</taxon>
        <taxon>Sphagnales</taxon>
        <taxon>Sphagnaceae</taxon>
        <taxon>Sphagnum</taxon>
    </lineage>
</organism>
<dbReference type="EMBL" id="OZ020097">
    <property type="protein sequence ID" value="CAK9268119.1"/>
    <property type="molecule type" value="Genomic_DNA"/>
</dbReference>
<protein>
    <submittedName>
        <fullName evidence="1">Uncharacterized protein</fullName>
    </submittedName>
</protein>
<proteinExistence type="predicted"/>